<feature type="non-terminal residue" evidence="7">
    <location>
        <position position="158"/>
    </location>
</feature>
<keyword evidence="2 4" id="KW-0863">Zinc-finger</keyword>
<dbReference type="GO" id="GO:0005634">
    <property type="term" value="C:nucleus"/>
    <property type="evidence" value="ECO:0007669"/>
    <property type="project" value="TreeGrafter"/>
</dbReference>
<feature type="domain" description="BED-type" evidence="6">
    <location>
        <begin position="106"/>
        <end position="158"/>
    </location>
</feature>
<keyword evidence="3" id="KW-0862">Zinc</keyword>
<evidence type="ECO:0000256" key="1">
    <source>
        <dbReference type="ARBA" id="ARBA00022723"/>
    </source>
</evidence>
<feature type="non-terminal residue" evidence="7">
    <location>
        <position position="1"/>
    </location>
</feature>
<dbReference type="InterPro" id="IPR036236">
    <property type="entry name" value="Znf_C2H2_sf"/>
</dbReference>
<organism evidence="7 8">
    <name type="scientific">Panicum virgatum</name>
    <name type="common">Blackwell switchgrass</name>
    <dbReference type="NCBI Taxonomy" id="38727"/>
    <lineage>
        <taxon>Eukaryota</taxon>
        <taxon>Viridiplantae</taxon>
        <taxon>Streptophyta</taxon>
        <taxon>Embryophyta</taxon>
        <taxon>Tracheophyta</taxon>
        <taxon>Spermatophyta</taxon>
        <taxon>Magnoliopsida</taxon>
        <taxon>Liliopsida</taxon>
        <taxon>Poales</taxon>
        <taxon>Poaceae</taxon>
        <taxon>PACMAD clade</taxon>
        <taxon>Panicoideae</taxon>
        <taxon>Panicodae</taxon>
        <taxon>Paniceae</taxon>
        <taxon>Panicinae</taxon>
        <taxon>Panicum</taxon>
        <taxon>Panicum sect. Hiantes</taxon>
    </lineage>
</organism>
<name>A0A8T0NM01_PANVG</name>
<protein>
    <recommendedName>
        <fullName evidence="6">BED-type domain-containing protein</fullName>
    </recommendedName>
</protein>
<evidence type="ECO:0000313" key="8">
    <source>
        <dbReference type="Proteomes" id="UP000823388"/>
    </source>
</evidence>
<feature type="region of interest" description="Disordered" evidence="5">
    <location>
        <begin position="1"/>
        <end position="48"/>
    </location>
</feature>
<dbReference type="InterPro" id="IPR003656">
    <property type="entry name" value="Znf_BED"/>
</dbReference>
<sequence>RPSAPLRNGAGSEGQPSGPSALGVAMPGVDEHPGDDHLADELEMEDDDDVREDAAVLFGIDVGDGNVPNNVIDVNAEAGAGDGGGGATMAAGCGSTDTHGASSSGKRKSSVWADFKEVKENDVRVAAICNICSKRLSARSCSGTGHLIRHQASCRKKV</sequence>
<dbReference type="EMBL" id="CM029053">
    <property type="protein sequence ID" value="KAG2549309.1"/>
    <property type="molecule type" value="Genomic_DNA"/>
</dbReference>
<keyword evidence="1" id="KW-0479">Metal-binding</keyword>
<evidence type="ECO:0000256" key="2">
    <source>
        <dbReference type="ARBA" id="ARBA00022771"/>
    </source>
</evidence>
<proteinExistence type="predicted"/>
<keyword evidence="8" id="KW-1185">Reference proteome</keyword>
<evidence type="ECO:0000259" key="6">
    <source>
        <dbReference type="PROSITE" id="PS50808"/>
    </source>
</evidence>
<evidence type="ECO:0000256" key="4">
    <source>
        <dbReference type="PROSITE-ProRule" id="PRU00027"/>
    </source>
</evidence>
<comment type="caution">
    <text evidence="7">The sequence shown here is derived from an EMBL/GenBank/DDBJ whole genome shotgun (WGS) entry which is preliminary data.</text>
</comment>
<evidence type="ECO:0000256" key="5">
    <source>
        <dbReference type="SAM" id="MobiDB-lite"/>
    </source>
</evidence>
<feature type="compositionally biased region" description="Basic and acidic residues" evidence="5">
    <location>
        <begin position="29"/>
        <end position="40"/>
    </location>
</feature>
<dbReference type="SMART" id="SM00614">
    <property type="entry name" value="ZnF_BED"/>
    <property type="match status" value="1"/>
</dbReference>
<dbReference type="InterPro" id="IPR053031">
    <property type="entry name" value="Cuticle_assoc_protein"/>
</dbReference>
<gene>
    <name evidence="7" type="ORF">PVAP13_9KG106913</name>
</gene>
<dbReference type="AlphaFoldDB" id="A0A8T0NM01"/>
<reference evidence="7" key="1">
    <citation type="submission" date="2020-05" db="EMBL/GenBank/DDBJ databases">
        <title>WGS assembly of Panicum virgatum.</title>
        <authorList>
            <person name="Lovell J.T."/>
            <person name="Jenkins J."/>
            <person name="Shu S."/>
            <person name="Juenger T.E."/>
            <person name="Schmutz J."/>
        </authorList>
    </citation>
    <scope>NUCLEOTIDE SEQUENCE</scope>
    <source>
        <strain evidence="7">AP13</strain>
    </source>
</reference>
<evidence type="ECO:0000256" key="3">
    <source>
        <dbReference type="ARBA" id="ARBA00022833"/>
    </source>
</evidence>
<dbReference type="GO" id="GO:0008270">
    <property type="term" value="F:zinc ion binding"/>
    <property type="evidence" value="ECO:0007669"/>
    <property type="project" value="UniProtKB-KW"/>
</dbReference>
<dbReference type="PANTHER" id="PTHR34396:SF31">
    <property type="entry name" value="OS02G0326900 PROTEIN"/>
    <property type="match status" value="1"/>
</dbReference>
<dbReference type="GO" id="GO:0006357">
    <property type="term" value="P:regulation of transcription by RNA polymerase II"/>
    <property type="evidence" value="ECO:0007669"/>
    <property type="project" value="TreeGrafter"/>
</dbReference>
<dbReference type="GO" id="GO:1990837">
    <property type="term" value="F:sequence-specific double-stranded DNA binding"/>
    <property type="evidence" value="ECO:0007669"/>
    <property type="project" value="TreeGrafter"/>
</dbReference>
<evidence type="ECO:0000313" key="7">
    <source>
        <dbReference type="EMBL" id="KAG2549309.1"/>
    </source>
</evidence>
<dbReference type="PROSITE" id="PS50808">
    <property type="entry name" value="ZF_BED"/>
    <property type="match status" value="1"/>
</dbReference>
<accession>A0A8T0NM01</accession>
<dbReference type="Proteomes" id="UP000823388">
    <property type="component" value="Chromosome 9K"/>
</dbReference>
<dbReference type="PANTHER" id="PTHR34396">
    <property type="entry name" value="OS03G0264950 PROTEIN-RELATED"/>
    <property type="match status" value="1"/>
</dbReference>
<dbReference type="SUPFAM" id="SSF57667">
    <property type="entry name" value="beta-beta-alpha zinc fingers"/>
    <property type="match status" value="1"/>
</dbReference>